<name>A0ABR7LER3_9PSEU</name>
<dbReference type="Gene3D" id="1.25.40.10">
    <property type="entry name" value="Tetratricopeptide repeat domain"/>
    <property type="match status" value="1"/>
</dbReference>
<comment type="caution">
    <text evidence="4">The sequence shown here is derived from an EMBL/GenBank/DDBJ whole genome shotgun (WGS) entry which is preliminary data.</text>
</comment>
<evidence type="ECO:0000313" key="5">
    <source>
        <dbReference type="Proteomes" id="UP000734823"/>
    </source>
</evidence>
<feature type="domain" description="HTH luxR-type" evidence="3">
    <location>
        <begin position="882"/>
        <end position="944"/>
    </location>
</feature>
<dbReference type="InterPro" id="IPR016032">
    <property type="entry name" value="Sig_transdc_resp-reg_C-effctor"/>
</dbReference>
<dbReference type="SUPFAM" id="SSF52540">
    <property type="entry name" value="P-loop containing nucleoside triphosphate hydrolases"/>
    <property type="match status" value="1"/>
</dbReference>
<dbReference type="PROSITE" id="PS50043">
    <property type="entry name" value="HTH_LUXR_2"/>
    <property type="match status" value="1"/>
</dbReference>
<dbReference type="SUPFAM" id="SSF48452">
    <property type="entry name" value="TPR-like"/>
    <property type="match status" value="2"/>
</dbReference>
<keyword evidence="1" id="KW-0547">Nucleotide-binding</keyword>
<dbReference type="InterPro" id="IPR011990">
    <property type="entry name" value="TPR-like_helical_dom_sf"/>
</dbReference>
<evidence type="ECO:0000259" key="3">
    <source>
        <dbReference type="PROSITE" id="PS50043"/>
    </source>
</evidence>
<dbReference type="SMART" id="SM00421">
    <property type="entry name" value="HTH_LUXR"/>
    <property type="match status" value="1"/>
</dbReference>
<proteinExistence type="predicted"/>
<keyword evidence="2" id="KW-0067">ATP-binding</keyword>
<dbReference type="PROSITE" id="PS00622">
    <property type="entry name" value="HTH_LUXR_1"/>
    <property type="match status" value="1"/>
</dbReference>
<reference evidence="4 5" key="1">
    <citation type="submission" date="2020-06" db="EMBL/GenBank/DDBJ databases">
        <title>Actinokineospora xiongansis sp. nov., isolated from soil of Baiyangdian.</title>
        <authorList>
            <person name="Zhang X."/>
        </authorList>
    </citation>
    <scope>NUCLEOTIDE SEQUENCE [LARGE SCALE GENOMIC DNA]</scope>
    <source>
        <strain evidence="4 5">HBU206404</strain>
    </source>
</reference>
<dbReference type="InterPro" id="IPR027417">
    <property type="entry name" value="P-loop_NTPase"/>
</dbReference>
<gene>
    <name evidence="4" type="ORF">GPZ80_28250</name>
</gene>
<dbReference type="PANTHER" id="PTHR16305:SF35">
    <property type="entry name" value="TRANSCRIPTIONAL ACTIVATOR DOMAIN"/>
    <property type="match status" value="1"/>
</dbReference>
<organism evidence="4 5">
    <name type="scientific">Actinokineospora xionganensis</name>
    <dbReference type="NCBI Taxonomy" id="2684470"/>
    <lineage>
        <taxon>Bacteria</taxon>
        <taxon>Bacillati</taxon>
        <taxon>Actinomycetota</taxon>
        <taxon>Actinomycetes</taxon>
        <taxon>Pseudonocardiales</taxon>
        <taxon>Pseudonocardiaceae</taxon>
        <taxon>Actinokineospora</taxon>
    </lineage>
</organism>
<evidence type="ECO:0000313" key="4">
    <source>
        <dbReference type="EMBL" id="MBC6451062.1"/>
    </source>
</evidence>
<dbReference type="PANTHER" id="PTHR16305">
    <property type="entry name" value="TESTICULAR SOLUBLE ADENYLYL CYCLASE"/>
    <property type="match status" value="1"/>
</dbReference>
<protein>
    <submittedName>
        <fullName evidence="4">AAA family ATPase</fullName>
    </submittedName>
</protein>
<dbReference type="RefSeq" id="WP_187224142.1">
    <property type="nucleotide sequence ID" value="NZ_JABVED010000023.1"/>
</dbReference>
<dbReference type="SUPFAM" id="SSF46894">
    <property type="entry name" value="C-terminal effector domain of the bipartite response regulators"/>
    <property type="match status" value="1"/>
</dbReference>
<dbReference type="CDD" id="cd06170">
    <property type="entry name" value="LuxR_C_like"/>
    <property type="match status" value="1"/>
</dbReference>
<accession>A0ABR7LER3</accession>
<evidence type="ECO:0000256" key="1">
    <source>
        <dbReference type="ARBA" id="ARBA00022741"/>
    </source>
</evidence>
<dbReference type="InterPro" id="IPR041664">
    <property type="entry name" value="AAA_16"/>
</dbReference>
<dbReference type="Gene3D" id="1.10.10.10">
    <property type="entry name" value="Winged helix-like DNA-binding domain superfamily/Winged helix DNA-binding domain"/>
    <property type="match status" value="1"/>
</dbReference>
<dbReference type="Pfam" id="PF13191">
    <property type="entry name" value="AAA_16"/>
    <property type="match status" value="1"/>
</dbReference>
<dbReference type="Gene3D" id="3.40.50.300">
    <property type="entry name" value="P-loop containing nucleotide triphosphate hydrolases"/>
    <property type="match status" value="1"/>
</dbReference>
<dbReference type="Pfam" id="PF00196">
    <property type="entry name" value="GerE"/>
    <property type="match status" value="1"/>
</dbReference>
<dbReference type="PRINTS" id="PR00038">
    <property type="entry name" value="HTHLUXR"/>
</dbReference>
<evidence type="ECO:0000256" key="2">
    <source>
        <dbReference type="ARBA" id="ARBA00022840"/>
    </source>
</evidence>
<sequence>MTAARLDHTHPEGSISGRSVELTTLADAVADRHRLVMVEGEAGVGKTRLLRELLRHPGTTAHTVLEAHCLPVQATHPYGAIVEMFAGAVDELRAVGSALPPITGALAPLLPELRDLLPEHEPALSPSVARHQVLRAVTAVLELLDQPLVVLDNLQWADEETLDLVRFLALSPRDTVTVVLLCRGDEINANELVEAYRGRGHTITRISLAPLTVPGVAEFLRESGVCAAPEFAAELHHRSAGLPLVVEELVRELADHSPTAAGLDEIGVPTRVRDAVVERLTRLGRPATAVCRAVAVFGHPAGEADIAALSGLSDRGMAAALEVALRARMLHETARGHYDLRHPLAARAVYEAIPGPRRREMHLRAIKRLIGSARPGLMQLAHHYRHADELDRWVECVLAAAQEAADSGVPVAGMRILENALDDAELPISAKEAIALRLSREMLQGIATPDTIDRLRTVVRDWPLPRDVGAEIRMNLGLVLVNQVGQVTAGQREIERALTDLPSRRMVRARGMATLALPQVGFVPVATNLRWLAQAEQACAGTTDTEAIAAMRANRLTVRMQIADPGAWRVIDLLPPAPAAPGLRRQLGRTHLNMADAAVWNGHFGPARHHLDAAAELVDDRSAPYLSSLGAGTELRLLAATGPWDGLAEKADRLVAAVGQMGYLAADALLVLGWLQTSRSRTSDALRTLQAAADAAPGHVPIVVTAHAGRAAILSARGQTTAARAAAEAGVDLVRQKDNWVWAAELAPVATEVFLQSGRAREAGTLLTEFRRGIQGRDAPLAAAADLVCAALLAQHRGGHAEAMALFAEAAERYGALPHRRAAARATELAGLCAADAGDLGTAVRDLRTAEAEFSALTATTDALRCRKALRRHDPGRPTRGRRGYGNALSPREKAIAKFAASGLTNREIAEKLTLSRRTVECHVANVMRKLDVSSRTSLGAVLD</sequence>
<keyword evidence="5" id="KW-1185">Reference proteome</keyword>
<dbReference type="EMBL" id="JABVED010000023">
    <property type="protein sequence ID" value="MBC6451062.1"/>
    <property type="molecule type" value="Genomic_DNA"/>
</dbReference>
<dbReference type="InterPro" id="IPR000792">
    <property type="entry name" value="Tscrpt_reg_LuxR_C"/>
</dbReference>
<dbReference type="Proteomes" id="UP000734823">
    <property type="component" value="Unassembled WGS sequence"/>
</dbReference>
<dbReference type="InterPro" id="IPR036388">
    <property type="entry name" value="WH-like_DNA-bd_sf"/>
</dbReference>